<dbReference type="Proteomes" id="UP000887574">
    <property type="component" value="Unplaced"/>
</dbReference>
<keyword evidence="2" id="KW-1185">Reference proteome</keyword>
<dbReference type="SMART" id="SM00225">
    <property type="entry name" value="BTB"/>
    <property type="match status" value="1"/>
</dbReference>
<reference evidence="3" key="1">
    <citation type="submission" date="2022-11" db="UniProtKB">
        <authorList>
            <consortium name="WormBaseParasite"/>
        </authorList>
    </citation>
    <scope>IDENTIFICATION</scope>
</reference>
<protein>
    <submittedName>
        <fullName evidence="3">BTB domain-containing protein</fullName>
    </submittedName>
</protein>
<dbReference type="CDD" id="cd18186">
    <property type="entry name" value="BTB_POZ_ZBTB_KLHL-like"/>
    <property type="match status" value="1"/>
</dbReference>
<evidence type="ECO:0000259" key="1">
    <source>
        <dbReference type="PROSITE" id="PS50097"/>
    </source>
</evidence>
<dbReference type="Gene3D" id="3.30.710.10">
    <property type="entry name" value="Potassium Channel Kv1.1, Chain A"/>
    <property type="match status" value="1"/>
</dbReference>
<dbReference type="PANTHER" id="PTHR47022:SF1">
    <property type="entry name" value="BTB AND MATH DOMAIN-CONTAINING PROTEIN 36-RELATED"/>
    <property type="match status" value="1"/>
</dbReference>
<name>A0A915D5Z2_9BILA</name>
<feature type="domain" description="BTB" evidence="1">
    <location>
        <begin position="233"/>
        <end position="292"/>
    </location>
</feature>
<evidence type="ECO:0000313" key="3">
    <source>
        <dbReference type="WBParaSite" id="jg1640"/>
    </source>
</evidence>
<proteinExistence type="predicted"/>
<accession>A0A915D5Z2</accession>
<organism evidence="2 3">
    <name type="scientific">Ditylenchus dipsaci</name>
    <dbReference type="NCBI Taxonomy" id="166011"/>
    <lineage>
        <taxon>Eukaryota</taxon>
        <taxon>Metazoa</taxon>
        <taxon>Ecdysozoa</taxon>
        <taxon>Nematoda</taxon>
        <taxon>Chromadorea</taxon>
        <taxon>Rhabditida</taxon>
        <taxon>Tylenchina</taxon>
        <taxon>Tylenchomorpha</taxon>
        <taxon>Sphaerularioidea</taxon>
        <taxon>Anguinidae</taxon>
        <taxon>Anguininae</taxon>
        <taxon>Ditylenchus</taxon>
    </lineage>
</organism>
<dbReference type="PANTHER" id="PTHR47022">
    <property type="entry name" value="BTB AND MATH DOMAIN-CONTAINING PROTEIN 36-RELATED"/>
    <property type="match status" value="1"/>
</dbReference>
<dbReference type="InterPro" id="IPR011333">
    <property type="entry name" value="SKP1/BTB/POZ_sf"/>
</dbReference>
<dbReference type="Pfam" id="PF00651">
    <property type="entry name" value="BTB"/>
    <property type="match status" value="1"/>
</dbReference>
<sequence>MKRKYVVNDSNEAETDVSEALSDQQKNVGDLYGRMEAMINNKFVEIRDSIHKKLSENKDAIMQNRLEIRESLLKTGMVGAEKKGPFGLKRNFLEATFNIDDLLSTFSYSKTINYAGAKWCLAVKKTEEGHKLGAYVVHKADSVNISYDTNYTIRLLGSSENIQKEGKSCLAYESPGKAFRHSFLLWSRLVNITNGFVDEKGNFKMEVEFSVTGNTTACGPLNPQFLISGFVESNCTLLVEDRRFPVNKELLSAYSNYFKTLLFGEFREKDQDEIEMKDVSAEEFIHLLKVIYPPFDDADVNSNNVGSLLRLADYYQVKAVSDRCSKYLRKCAISEVPLIEKLLYAQNYRLLELLEHCVKEFKTFDDVKNLRSTGKYSLLDKDIKLQIFEHFASILHSNH</sequence>
<dbReference type="AlphaFoldDB" id="A0A915D5Z2"/>
<evidence type="ECO:0000313" key="2">
    <source>
        <dbReference type="Proteomes" id="UP000887574"/>
    </source>
</evidence>
<dbReference type="SUPFAM" id="SSF54695">
    <property type="entry name" value="POZ domain"/>
    <property type="match status" value="1"/>
</dbReference>
<dbReference type="WBParaSite" id="jg1640">
    <property type="protein sequence ID" value="jg1640"/>
    <property type="gene ID" value="jg1640"/>
</dbReference>
<dbReference type="PROSITE" id="PS50097">
    <property type="entry name" value="BTB"/>
    <property type="match status" value="1"/>
</dbReference>
<dbReference type="InterPro" id="IPR000210">
    <property type="entry name" value="BTB/POZ_dom"/>
</dbReference>